<dbReference type="PANTHER" id="PTHR22911:SF137">
    <property type="entry name" value="SOLUTE CARRIER FAMILY 35 MEMBER G2-RELATED"/>
    <property type="match status" value="1"/>
</dbReference>
<proteinExistence type="predicted"/>
<feature type="transmembrane region" description="Helical" evidence="2">
    <location>
        <begin position="45"/>
        <end position="63"/>
    </location>
</feature>
<protein>
    <recommendedName>
        <fullName evidence="3">EamA domain-containing protein</fullName>
    </recommendedName>
</protein>
<comment type="caution">
    <text evidence="4">The sequence shown here is derived from an EMBL/GenBank/DDBJ whole genome shotgun (WGS) entry which is preliminary data.</text>
</comment>
<gene>
    <name evidence="4" type="ORF">TrCOL_g9189</name>
</gene>
<accession>A0A9W7G4R9</accession>
<dbReference type="InterPro" id="IPR037185">
    <property type="entry name" value="EmrE-like"/>
</dbReference>
<keyword evidence="5" id="KW-1185">Reference proteome</keyword>
<dbReference type="AlphaFoldDB" id="A0A9W7G4R9"/>
<feature type="transmembrane region" description="Helical" evidence="2">
    <location>
        <begin position="332"/>
        <end position="351"/>
    </location>
</feature>
<evidence type="ECO:0000259" key="3">
    <source>
        <dbReference type="Pfam" id="PF00892"/>
    </source>
</evidence>
<evidence type="ECO:0000256" key="2">
    <source>
        <dbReference type="SAM" id="Phobius"/>
    </source>
</evidence>
<dbReference type="EMBL" id="BRYA01000059">
    <property type="protein sequence ID" value="GMI35680.1"/>
    <property type="molecule type" value="Genomic_DNA"/>
</dbReference>
<dbReference type="InterPro" id="IPR000620">
    <property type="entry name" value="EamA_dom"/>
</dbReference>
<feature type="transmembrane region" description="Helical" evidence="2">
    <location>
        <begin position="357"/>
        <end position="378"/>
    </location>
</feature>
<evidence type="ECO:0000313" key="4">
    <source>
        <dbReference type="EMBL" id="GMI35680.1"/>
    </source>
</evidence>
<sequence length="410" mass="43739">MSSSNSSSDPNEEYGIITALLAPLLMTIGFIIWDKNWKGSAFSLNLYKCTVASFAFLLLSSFTRSSTSPTSKPFNSDTFNSTTVGYLILSSFIGILIGDSLWLKSLSLIGARRVIIVDTLKPFMAAVLGKAVLGEDMNGWAVGGMVITATAVLMVSLEKEVGGEEEEEKEEEDVKGGGADFEIDVDVELCDKALPKEASPSPPDPSSDSPTEADLHNVSPKVPPKALGPSLGLGYTLALGNVVLDAYGSVLTKQHGSNMTTWEINLVRFGSAAVAMALISAACRTWEWGVRKGGDEGTPEPLVNKEALTHSPGDTTIRKGSWYRMPSMPHSLWWRITLGVFFVTFCCPALSNYALFQIQLGLALTLNGTGPVYSLPLVAVMKGERITVRAAGWTAVAVGGVAVLCLKGMD</sequence>
<organism evidence="4 5">
    <name type="scientific">Triparma columacea</name>
    <dbReference type="NCBI Taxonomy" id="722753"/>
    <lineage>
        <taxon>Eukaryota</taxon>
        <taxon>Sar</taxon>
        <taxon>Stramenopiles</taxon>
        <taxon>Ochrophyta</taxon>
        <taxon>Bolidophyceae</taxon>
        <taxon>Parmales</taxon>
        <taxon>Triparmaceae</taxon>
        <taxon>Triparma</taxon>
    </lineage>
</organism>
<dbReference type="Proteomes" id="UP001165065">
    <property type="component" value="Unassembled WGS sequence"/>
</dbReference>
<keyword evidence="2" id="KW-1133">Transmembrane helix</keyword>
<dbReference type="PANTHER" id="PTHR22911">
    <property type="entry name" value="ACYL-MALONYL CONDENSING ENZYME-RELATED"/>
    <property type="match status" value="1"/>
</dbReference>
<feature type="transmembrane region" description="Helical" evidence="2">
    <location>
        <begin position="83"/>
        <end position="102"/>
    </location>
</feature>
<keyword evidence="2" id="KW-0812">Transmembrane</keyword>
<keyword evidence="2" id="KW-0472">Membrane</keyword>
<reference evidence="5" key="1">
    <citation type="journal article" date="2023" name="Commun. Biol.">
        <title>Genome analysis of Parmales, the sister group of diatoms, reveals the evolutionary specialization of diatoms from phago-mixotrophs to photoautotrophs.</title>
        <authorList>
            <person name="Ban H."/>
            <person name="Sato S."/>
            <person name="Yoshikawa S."/>
            <person name="Yamada K."/>
            <person name="Nakamura Y."/>
            <person name="Ichinomiya M."/>
            <person name="Sato N."/>
            <person name="Blanc-Mathieu R."/>
            <person name="Endo H."/>
            <person name="Kuwata A."/>
            <person name="Ogata H."/>
        </authorList>
    </citation>
    <scope>NUCLEOTIDE SEQUENCE [LARGE SCALE GENOMIC DNA]</scope>
</reference>
<dbReference type="SUPFAM" id="SSF103481">
    <property type="entry name" value="Multidrug resistance efflux transporter EmrE"/>
    <property type="match status" value="2"/>
</dbReference>
<dbReference type="GO" id="GO:0016020">
    <property type="term" value="C:membrane"/>
    <property type="evidence" value="ECO:0007669"/>
    <property type="project" value="InterPro"/>
</dbReference>
<feature type="transmembrane region" description="Helical" evidence="2">
    <location>
        <begin position="14"/>
        <end position="33"/>
    </location>
</feature>
<feature type="region of interest" description="Disordered" evidence="1">
    <location>
        <begin position="194"/>
        <end position="222"/>
    </location>
</feature>
<feature type="domain" description="EamA" evidence="3">
    <location>
        <begin position="14"/>
        <end position="156"/>
    </location>
</feature>
<evidence type="ECO:0000256" key="1">
    <source>
        <dbReference type="SAM" id="MobiDB-lite"/>
    </source>
</evidence>
<evidence type="ECO:0000313" key="5">
    <source>
        <dbReference type="Proteomes" id="UP001165065"/>
    </source>
</evidence>
<dbReference type="Pfam" id="PF00892">
    <property type="entry name" value="EamA"/>
    <property type="match status" value="1"/>
</dbReference>
<dbReference type="OrthoDB" id="195482at2759"/>
<name>A0A9W7G4R9_9STRA</name>